<protein>
    <submittedName>
        <fullName evidence="4">Sialic acid binding Ig like lectin 15</fullName>
    </submittedName>
</protein>
<feature type="chain" id="PRO_5004865940" evidence="2">
    <location>
        <begin position="20"/>
        <end position="282"/>
    </location>
</feature>
<accession>W5MAH8</accession>
<dbReference type="InterPro" id="IPR003599">
    <property type="entry name" value="Ig_sub"/>
</dbReference>
<dbReference type="SUPFAM" id="SSF48726">
    <property type="entry name" value="Immunoglobulin"/>
    <property type="match status" value="2"/>
</dbReference>
<feature type="transmembrane region" description="Helical" evidence="1">
    <location>
        <begin position="249"/>
        <end position="273"/>
    </location>
</feature>
<organism evidence="4 5">
    <name type="scientific">Lepisosteus oculatus</name>
    <name type="common">Spotted gar</name>
    <dbReference type="NCBI Taxonomy" id="7918"/>
    <lineage>
        <taxon>Eukaryota</taxon>
        <taxon>Metazoa</taxon>
        <taxon>Chordata</taxon>
        <taxon>Craniata</taxon>
        <taxon>Vertebrata</taxon>
        <taxon>Euteleostomi</taxon>
        <taxon>Actinopterygii</taxon>
        <taxon>Neopterygii</taxon>
        <taxon>Holostei</taxon>
        <taxon>Semionotiformes</taxon>
        <taxon>Lepisosteidae</taxon>
        <taxon>Lepisosteus</taxon>
    </lineage>
</organism>
<sequence>MEYEPLAVLILLHLHCIGAHDSGWSMKVPSEVRAIEGHPVVLPCTFTHPHHTPHATILAIWKMGHSFSGPVVFQCVSHNGSNTCKPEPGQDPHYRLEGNPREHDLSLRINSATLKDSARYFCRVELTGHLGASFENRMGTQLYVTAPPRILELSADGSAETGYNAMCRAQGSPLPVISWSRPTDRHVQLEEQPAPARAHGQHQTIQELRNITKGGPFTCSASNPLGKDQGTLYLLPFRPSQSLSPTPPVLLLLLSLSLVAKVLLLLGGGVWLLRSFFSGFSA</sequence>
<evidence type="ECO:0000313" key="4">
    <source>
        <dbReference type="Ensembl" id="ENSLOCP00000005387.1"/>
    </source>
</evidence>
<dbReference type="Proteomes" id="UP000018468">
    <property type="component" value="Linkage group LG11"/>
</dbReference>
<keyword evidence="1" id="KW-0472">Membrane</keyword>
<dbReference type="Ensembl" id="ENSLOCT00000005395.1">
    <property type="protein sequence ID" value="ENSLOCP00000005387.1"/>
    <property type="gene ID" value="ENSLOCG00000004494.1"/>
</dbReference>
<keyword evidence="5" id="KW-1185">Reference proteome</keyword>
<dbReference type="EMBL" id="AHAT01031620">
    <property type="status" value="NOT_ANNOTATED_CDS"/>
    <property type="molecule type" value="Genomic_DNA"/>
</dbReference>
<dbReference type="SMART" id="SM00409">
    <property type="entry name" value="IG"/>
    <property type="match status" value="2"/>
</dbReference>
<dbReference type="Pfam" id="PF07686">
    <property type="entry name" value="V-set"/>
    <property type="match status" value="1"/>
</dbReference>
<evidence type="ECO:0000256" key="1">
    <source>
        <dbReference type="SAM" id="Phobius"/>
    </source>
</evidence>
<dbReference type="PROSITE" id="PS50835">
    <property type="entry name" value="IG_LIKE"/>
    <property type="match status" value="2"/>
</dbReference>
<name>W5MAH8_LEPOC</name>
<reference evidence="4" key="3">
    <citation type="submission" date="2025-09" db="UniProtKB">
        <authorList>
            <consortium name="Ensembl"/>
        </authorList>
    </citation>
    <scope>IDENTIFICATION</scope>
</reference>
<dbReference type="GeneTree" id="ENSGT01150000286907"/>
<keyword evidence="1" id="KW-1133">Transmembrane helix</keyword>
<feature type="domain" description="Ig-like" evidence="3">
    <location>
        <begin position="5"/>
        <end position="139"/>
    </location>
</feature>
<dbReference type="InterPro" id="IPR007110">
    <property type="entry name" value="Ig-like_dom"/>
</dbReference>
<keyword evidence="1" id="KW-0812">Transmembrane</keyword>
<dbReference type="AlphaFoldDB" id="W5MAH8"/>
<evidence type="ECO:0000313" key="5">
    <source>
        <dbReference type="Proteomes" id="UP000018468"/>
    </source>
</evidence>
<keyword evidence="2" id="KW-0732">Signal</keyword>
<dbReference type="PANTHER" id="PTHR46942">
    <property type="entry name" value="SIALIC ACID-BINDING IG-LIKE LECTIN 15"/>
    <property type="match status" value="1"/>
</dbReference>
<reference evidence="4" key="2">
    <citation type="submission" date="2025-08" db="UniProtKB">
        <authorList>
            <consortium name="Ensembl"/>
        </authorList>
    </citation>
    <scope>IDENTIFICATION</scope>
</reference>
<dbReference type="Gene3D" id="2.60.40.10">
    <property type="entry name" value="Immunoglobulins"/>
    <property type="match status" value="2"/>
</dbReference>
<feature type="signal peptide" evidence="2">
    <location>
        <begin position="1"/>
        <end position="19"/>
    </location>
</feature>
<proteinExistence type="predicted"/>
<dbReference type="InterPro" id="IPR042836">
    <property type="entry name" value="SIG15"/>
</dbReference>
<dbReference type="InterPro" id="IPR013106">
    <property type="entry name" value="Ig_V-set"/>
</dbReference>
<evidence type="ECO:0000259" key="3">
    <source>
        <dbReference type="PROSITE" id="PS50835"/>
    </source>
</evidence>
<feature type="domain" description="Ig-like" evidence="3">
    <location>
        <begin position="148"/>
        <end position="233"/>
    </location>
</feature>
<evidence type="ECO:0000256" key="2">
    <source>
        <dbReference type="SAM" id="SignalP"/>
    </source>
</evidence>
<dbReference type="Bgee" id="ENSLOCG00000004494">
    <property type="expression patterns" value="Expressed in bone element and 7 other cell types or tissues"/>
</dbReference>
<dbReference type="PANTHER" id="PTHR46942:SF1">
    <property type="entry name" value="SIALIC ACID-BINDING IG-LIKE LECTIN 15"/>
    <property type="match status" value="1"/>
</dbReference>
<dbReference type="InterPro" id="IPR036179">
    <property type="entry name" value="Ig-like_dom_sf"/>
</dbReference>
<dbReference type="InterPro" id="IPR013783">
    <property type="entry name" value="Ig-like_fold"/>
</dbReference>
<reference evidence="5" key="1">
    <citation type="submission" date="2011-12" db="EMBL/GenBank/DDBJ databases">
        <title>The Draft Genome of Lepisosteus oculatus.</title>
        <authorList>
            <consortium name="The Broad Institute Genome Assembly &amp; Analysis Group"/>
            <consortium name="Computational R&amp;D Group"/>
            <consortium name="and Sequencing Platform"/>
            <person name="Di Palma F."/>
            <person name="Alfoldi J."/>
            <person name="Johnson J."/>
            <person name="Berlin A."/>
            <person name="Gnerre S."/>
            <person name="Jaffe D."/>
            <person name="MacCallum I."/>
            <person name="Young S."/>
            <person name="Walker B.J."/>
            <person name="Lander E.S."/>
            <person name="Lindblad-Toh K."/>
        </authorList>
    </citation>
    <scope>NUCLEOTIDE SEQUENCE [LARGE SCALE GENOMIC DNA]</scope>
</reference>